<sequence length="66" mass="7530">MRRLICGCVDKMLDGFREKLTSSKWGLIMKVSQDTAVRDIQDLLERGLLEKCEPGGRSTSYVLREP</sequence>
<dbReference type="InterPro" id="IPR036388">
    <property type="entry name" value="WH-like_DNA-bd_sf"/>
</dbReference>
<keyword evidence="2" id="KW-1185">Reference proteome</keyword>
<dbReference type="RefSeq" id="WP_264279794.1">
    <property type="nucleotide sequence ID" value="NZ_CP107006.1"/>
</dbReference>
<organism evidence="1 2">
    <name type="scientific">Chitinophaga horti</name>
    <dbReference type="NCBI Taxonomy" id="2920382"/>
    <lineage>
        <taxon>Bacteria</taxon>
        <taxon>Pseudomonadati</taxon>
        <taxon>Bacteroidota</taxon>
        <taxon>Chitinophagia</taxon>
        <taxon>Chitinophagales</taxon>
        <taxon>Chitinophagaceae</taxon>
        <taxon>Chitinophaga</taxon>
    </lineage>
</organism>
<protein>
    <recommendedName>
        <fullName evidence="3">DeoR family transcriptional regulator</fullName>
    </recommendedName>
</protein>
<gene>
    <name evidence="1" type="ORF">MKQ68_14725</name>
</gene>
<dbReference type="EMBL" id="CP107006">
    <property type="protein sequence ID" value="UYQ91345.1"/>
    <property type="molecule type" value="Genomic_DNA"/>
</dbReference>
<proteinExistence type="predicted"/>
<dbReference type="Gene3D" id="1.10.10.10">
    <property type="entry name" value="Winged helix-like DNA-binding domain superfamily/Winged helix DNA-binding domain"/>
    <property type="match status" value="1"/>
</dbReference>
<evidence type="ECO:0000313" key="2">
    <source>
        <dbReference type="Proteomes" id="UP001162741"/>
    </source>
</evidence>
<name>A0ABY6IVN5_9BACT</name>
<reference evidence="1" key="1">
    <citation type="submission" date="2022-10" db="EMBL/GenBank/DDBJ databases">
        <title>Chitinophaga sp. nov., isolated from soil.</title>
        <authorList>
            <person name="Jeon C.O."/>
        </authorList>
    </citation>
    <scope>NUCLEOTIDE SEQUENCE</scope>
    <source>
        <strain evidence="1">R8</strain>
    </source>
</reference>
<accession>A0ABY6IVN5</accession>
<dbReference type="Proteomes" id="UP001162741">
    <property type="component" value="Chromosome"/>
</dbReference>
<evidence type="ECO:0008006" key="3">
    <source>
        <dbReference type="Google" id="ProtNLM"/>
    </source>
</evidence>
<evidence type="ECO:0000313" key="1">
    <source>
        <dbReference type="EMBL" id="UYQ91345.1"/>
    </source>
</evidence>